<comment type="caution">
    <text evidence="1">The sequence shown here is derived from an EMBL/GenBank/DDBJ whole genome shotgun (WGS) entry which is preliminary data.</text>
</comment>
<protein>
    <submittedName>
        <fullName evidence="1">Uncharacterized protein</fullName>
    </submittedName>
</protein>
<sequence length="129" mass="15518">MQRKQLYFYLHFGSLQTNSVSVKVNNQNFIPLGQIHPNKNVWYGSFKTEINIEQNTIQIKYFENQQEKLIQYFYFLSNFQLQEKKIFIFKSYFSSQDVESILSIGNDLLFSISKLIISKRRKTEKRNKK</sequence>
<dbReference type="EMBL" id="JAPDFW010000060">
    <property type="protein sequence ID" value="KAJ5076477.1"/>
    <property type="molecule type" value="Genomic_DNA"/>
</dbReference>
<accession>A0A9Q0LP91</accession>
<organism evidence="1 2">
    <name type="scientific">Anaeramoeba ignava</name>
    <name type="common">Anaerobic marine amoeba</name>
    <dbReference type="NCBI Taxonomy" id="1746090"/>
    <lineage>
        <taxon>Eukaryota</taxon>
        <taxon>Metamonada</taxon>
        <taxon>Anaeramoebidae</taxon>
        <taxon>Anaeramoeba</taxon>
    </lineage>
</organism>
<evidence type="ECO:0000313" key="2">
    <source>
        <dbReference type="Proteomes" id="UP001149090"/>
    </source>
</evidence>
<evidence type="ECO:0000313" key="1">
    <source>
        <dbReference type="EMBL" id="KAJ5076477.1"/>
    </source>
</evidence>
<dbReference type="Proteomes" id="UP001149090">
    <property type="component" value="Unassembled WGS sequence"/>
</dbReference>
<name>A0A9Q0LP91_ANAIG</name>
<proteinExistence type="predicted"/>
<keyword evidence="2" id="KW-1185">Reference proteome</keyword>
<dbReference type="AlphaFoldDB" id="A0A9Q0LP91"/>
<gene>
    <name evidence="1" type="ORF">M0811_06057</name>
</gene>
<reference evidence="1" key="1">
    <citation type="submission" date="2022-10" db="EMBL/GenBank/DDBJ databases">
        <title>Novel sulphate-reducing endosymbionts in the free-living metamonad Anaeramoeba.</title>
        <authorList>
            <person name="Jerlstrom-Hultqvist J."/>
            <person name="Cepicka I."/>
            <person name="Gallot-Lavallee L."/>
            <person name="Salas-Leiva D."/>
            <person name="Curtis B.A."/>
            <person name="Zahonova K."/>
            <person name="Pipaliya S."/>
            <person name="Dacks J."/>
            <person name="Roger A.J."/>
        </authorList>
    </citation>
    <scope>NUCLEOTIDE SEQUENCE</scope>
    <source>
        <strain evidence="1">BMAN</strain>
    </source>
</reference>